<dbReference type="SUPFAM" id="SSF54373">
    <property type="entry name" value="FAD-linked reductases, C-terminal domain"/>
    <property type="match status" value="1"/>
</dbReference>
<dbReference type="PANTHER" id="PTHR10742">
    <property type="entry name" value="FLAVIN MONOAMINE OXIDASE"/>
    <property type="match status" value="1"/>
</dbReference>
<name>A0ABX2ZLE2_9BACI</name>
<feature type="domain" description="Amine oxidase" evidence="3">
    <location>
        <begin position="38"/>
        <end position="485"/>
    </location>
</feature>
<protein>
    <submittedName>
        <fullName evidence="4">Amine oxidase</fullName>
    </submittedName>
</protein>
<dbReference type="Proteomes" id="UP000094580">
    <property type="component" value="Unassembled WGS sequence"/>
</dbReference>
<accession>A0ABX2ZLE2</accession>
<dbReference type="RefSeq" id="WP_069034892.1">
    <property type="nucleotide sequence ID" value="NZ_MDKC01000034.1"/>
</dbReference>
<dbReference type="Gene3D" id="3.90.660.10">
    <property type="match status" value="1"/>
</dbReference>
<evidence type="ECO:0000313" key="4">
    <source>
        <dbReference type="EMBL" id="ODG90478.1"/>
    </source>
</evidence>
<dbReference type="EMBL" id="MDKC01000034">
    <property type="protein sequence ID" value="ODG90478.1"/>
    <property type="molecule type" value="Genomic_DNA"/>
</dbReference>
<dbReference type="Pfam" id="PF01593">
    <property type="entry name" value="Amino_oxidase"/>
    <property type="match status" value="1"/>
</dbReference>
<dbReference type="Gene3D" id="1.10.405.10">
    <property type="entry name" value="Guanine Nucleotide Dissociation Inhibitor, domain 1"/>
    <property type="match status" value="1"/>
</dbReference>
<evidence type="ECO:0000256" key="2">
    <source>
        <dbReference type="ARBA" id="ARBA00023002"/>
    </source>
</evidence>
<dbReference type="InterPro" id="IPR001613">
    <property type="entry name" value="Flavin_amine_oxidase"/>
</dbReference>
<comment type="caution">
    <text evidence="4">The sequence shown here is derived from an EMBL/GenBank/DDBJ whole genome shotgun (WGS) entry which is preliminary data.</text>
</comment>
<evidence type="ECO:0000313" key="5">
    <source>
        <dbReference type="Proteomes" id="UP000094580"/>
    </source>
</evidence>
<evidence type="ECO:0000259" key="3">
    <source>
        <dbReference type="Pfam" id="PF01593"/>
    </source>
</evidence>
<organism evidence="4 5">
    <name type="scientific">Gottfriedia luciferensis</name>
    <dbReference type="NCBI Taxonomy" id="178774"/>
    <lineage>
        <taxon>Bacteria</taxon>
        <taxon>Bacillati</taxon>
        <taxon>Bacillota</taxon>
        <taxon>Bacilli</taxon>
        <taxon>Bacillales</taxon>
        <taxon>Bacillaceae</taxon>
        <taxon>Gottfriedia</taxon>
    </lineage>
</organism>
<dbReference type="InterPro" id="IPR036188">
    <property type="entry name" value="FAD/NAD-bd_sf"/>
</dbReference>
<dbReference type="InterPro" id="IPR002937">
    <property type="entry name" value="Amino_oxidase"/>
</dbReference>
<evidence type="ECO:0000256" key="1">
    <source>
        <dbReference type="ARBA" id="ARBA00001974"/>
    </source>
</evidence>
<keyword evidence="5" id="KW-1185">Reference proteome</keyword>
<comment type="cofactor">
    <cofactor evidence="1">
        <name>FAD</name>
        <dbReference type="ChEBI" id="CHEBI:57692"/>
    </cofactor>
</comment>
<dbReference type="PRINTS" id="PR00757">
    <property type="entry name" value="AMINEOXDASEF"/>
</dbReference>
<proteinExistence type="predicted"/>
<gene>
    <name evidence="4" type="ORF">BED47_11410</name>
</gene>
<dbReference type="Gene3D" id="3.50.50.60">
    <property type="entry name" value="FAD/NAD(P)-binding domain"/>
    <property type="match status" value="1"/>
</dbReference>
<reference evidence="4 5" key="1">
    <citation type="submission" date="2016-07" db="EMBL/GenBank/DDBJ databases">
        <authorList>
            <person name="Townsley L."/>
            <person name="Shank E.A."/>
        </authorList>
    </citation>
    <scope>NUCLEOTIDE SEQUENCE [LARGE SCALE GENOMIC DNA]</scope>
    <source>
        <strain evidence="4 5">CH01</strain>
    </source>
</reference>
<keyword evidence="2" id="KW-0560">Oxidoreductase</keyword>
<dbReference type="PANTHER" id="PTHR10742:SF342">
    <property type="entry name" value="AMINE OXIDASE"/>
    <property type="match status" value="1"/>
</dbReference>
<sequence length="493" mass="55745">MNSTSGRRLSKDEMVTLIPNGLERTNNPKKIVIVGAGISGLVAGSLLKEAGHEVTILEANGRVGGRIYTKRAPFINDQYLELGAMRIASNHKLVLEYIKKFNLNVNEFVNGKSEDIIFVNGIKTTQKQYEQNPDILGYRVAANEKGVNVDQLIERSLKSAMDFIKQNPDENWKTIIENYDQHSMDSFLRYNPIGTPLSLGAVEKVKVLQGMEGFPELAFTAILREFIVLFSKEIKFYEITGGNDQLPKKFLTQLKDNLFFGQKMNKIVQENNQVTIHSDHYTSHLPYQTTADYAIITIPFSLLNFIEVVPRNSFSYDKWKAIRELHYVPSTKIGLQFKSRFWEKNGTLGGKLTTDLPIRFAYYPSNHNGKNGSGIVLASYTWEDDALIWDSMSENDRIMNALSNLATIHGNQVYTEFITGYTHSWALYPYSGGAFSMFKPEQNRELTPYISTPEGRVHFAGEHTSSAPAWIEGAIESGIRSAFEVNSRSFVER</sequence>
<dbReference type="SUPFAM" id="SSF51905">
    <property type="entry name" value="FAD/NAD(P)-binding domain"/>
    <property type="match status" value="1"/>
</dbReference>
<dbReference type="InterPro" id="IPR050281">
    <property type="entry name" value="Flavin_monoamine_oxidase"/>
</dbReference>